<dbReference type="PANTHER" id="PTHR42919">
    <property type="entry name" value="N-ALPHA-ACETYLTRANSFERASE"/>
    <property type="match status" value="1"/>
</dbReference>
<gene>
    <name evidence="4" type="ORF">SAMN06265371_11025</name>
</gene>
<dbReference type="InterPro" id="IPR000182">
    <property type="entry name" value="GNAT_dom"/>
</dbReference>
<evidence type="ECO:0000259" key="3">
    <source>
        <dbReference type="PROSITE" id="PS51186"/>
    </source>
</evidence>
<dbReference type="GO" id="GO:0016747">
    <property type="term" value="F:acyltransferase activity, transferring groups other than amino-acyl groups"/>
    <property type="evidence" value="ECO:0007669"/>
    <property type="project" value="InterPro"/>
</dbReference>
<dbReference type="Gene3D" id="3.40.630.30">
    <property type="match status" value="1"/>
</dbReference>
<dbReference type="EMBL" id="FZNT01000010">
    <property type="protein sequence ID" value="SNR72392.1"/>
    <property type="molecule type" value="Genomic_DNA"/>
</dbReference>
<dbReference type="InterPro" id="IPR016181">
    <property type="entry name" value="Acyl_CoA_acyltransferase"/>
</dbReference>
<keyword evidence="1 4" id="KW-0808">Transferase</keyword>
<evidence type="ECO:0000256" key="2">
    <source>
        <dbReference type="ARBA" id="ARBA00023315"/>
    </source>
</evidence>
<keyword evidence="5" id="KW-1185">Reference proteome</keyword>
<organism evidence="4 5">
    <name type="scientific">Lutibacter agarilyticus</name>
    <dbReference type="NCBI Taxonomy" id="1109740"/>
    <lineage>
        <taxon>Bacteria</taxon>
        <taxon>Pseudomonadati</taxon>
        <taxon>Bacteroidota</taxon>
        <taxon>Flavobacteriia</taxon>
        <taxon>Flavobacteriales</taxon>
        <taxon>Flavobacteriaceae</taxon>
        <taxon>Lutibacter</taxon>
    </lineage>
</organism>
<reference evidence="4 5" key="1">
    <citation type="submission" date="2017-06" db="EMBL/GenBank/DDBJ databases">
        <authorList>
            <person name="Kim H.J."/>
            <person name="Triplett B.A."/>
        </authorList>
    </citation>
    <scope>NUCLEOTIDE SEQUENCE [LARGE SCALE GENOMIC DNA]</scope>
    <source>
        <strain evidence="4 5">DSM 29150</strain>
    </source>
</reference>
<sequence length="171" mass="19785">MIDIVKATINDCDLLSKISKQCFIESHGNSASKEDIEFFTAKNYSKAAFNNELQHSENKYHIIYVDNELAGYSKIVFDVPNENIQEQHVTKLDRLYLLKAFYGQNLGVKLLDFNIALSKRSNQKGVWLAVWVENVRAIHFYKKIGFEIVGAYNFKISETHSNPNHIVYLEY</sequence>
<protein>
    <submittedName>
        <fullName evidence="4">Acetyltransferase (GNAT) family protein</fullName>
    </submittedName>
</protein>
<dbReference type="InterPro" id="IPR051556">
    <property type="entry name" value="N-term/lysine_N-AcTrnsfr"/>
</dbReference>
<accession>A0A238YN27</accession>
<name>A0A238YN27_9FLAO</name>
<evidence type="ECO:0000256" key="1">
    <source>
        <dbReference type="ARBA" id="ARBA00022679"/>
    </source>
</evidence>
<keyword evidence="2" id="KW-0012">Acyltransferase</keyword>
<dbReference type="Pfam" id="PF00583">
    <property type="entry name" value="Acetyltransf_1"/>
    <property type="match status" value="1"/>
</dbReference>
<dbReference type="SUPFAM" id="SSF55729">
    <property type="entry name" value="Acyl-CoA N-acyltransferases (Nat)"/>
    <property type="match status" value="1"/>
</dbReference>
<dbReference type="RefSeq" id="WP_176461294.1">
    <property type="nucleotide sequence ID" value="NZ_FZNT01000010.1"/>
</dbReference>
<evidence type="ECO:0000313" key="4">
    <source>
        <dbReference type="EMBL" id="SNR72392.1"/>
    </source>
</evidence>
<feature type="domain" description="N-acetyltransferase" evidence="3">
    <location>
        <begin position="2"/>
        <end position="171"/>
    </location>
</feature>
<dbReference type="PROSITE" id="PS51186">
    <property type="entry name" value="GNAT"/>
    <property type="match status" value="1"/>
</dbReference>
<proteinExistence type="predicted"/>
<dbReference type="AlphaFoldDB" id="A0A238YN27"/>
<dbReference type="Proteomes" id="UP000198384">
    <property type="component" value="Unassembled WGS sequence"/>
</dbReference>
<evidence type="ECO:0000313" key="5">
    <source>
        <dbReference type="Proteomes" id="UP000198384"/>
    </source>
</evidence>
<dbReference type="PANTHER" id="PTHR42919:SF8">
    <property type="entry name" value="N-ALPHA-ACETYLTRANSFERASE 50"/>
    <property type="match status" value="1"/>
</dbReference>